<geneLocation type="plasmid" evidence="1 2">
    <name>pAA02</name>
</geneLocation>
<protein>
    <submittedName>
        <fullName evidence="1">Uncharacterized protein</fullName>
    </submittedName>
</protein>
<organism evidence="1 2">
    <name type="scientific">Aminobacter aminovorans</name>
    <name type="common">Chelatobacter heintzii</name>
    <dbReference type="NCBI Taxonomy" id="83263"/>
    <lineage>
        <taxon>Bacteria</taxon>
        <taxon>Pseudomonadati</taxon>
        <taxon>Pseudomonadota</taxon>
        <taxon>Alphaproteobacteria</taxon>
        <taxon>Hyphomicrobiales</taxon>
        <taxon>Phyllobacteriaceae</taxon>
        <taxon>Aminobacter</taxon>
    </lineage>
</organism>
<accession>A0AAC9ATQ9</accession>
<gene>
    <name evidence="1" type="ORF">AA2016_6251</name>
</gene>
<proteinExistence type="predicted"/>
<evidence type="ECO:0000313" key="1">
    <source>
        <dbReference type="EMBL" id="AMS45152.1"/>
    </source>
</evidence>
<sequence length="136" mass="15149">MMNFGICCHRTRTATPPEIRYWQTTPIGMQPKPCFGSRSRRRLARHPTLLLQASCFDVPKVLDSIEPVKGRTITDFGENDCDYCEAKIHPIDPLGDLFGCIKGTRGPQDHASDTGGGERMVGTLDEASDIRKTITR</sequence>
<dbReference type="KEGG" id="aak:AA2016_6251"/>
<keyword evidence="1" id="KW-0614">Plasmid</keyword>
<dbReference type="EMBL" id="CP015007">
    <property type="protein sequence ID" value="AMS45152.1"/>
    <property type="molecule type" value="Genomic_DNA"/>
</dbReference>
<reference evidence="1 2" key="1">
    <citation type="submission" date="2016-03" db="EMBL/GenBank/DDBJ databases">
        <title>Complete genome of Aminobacter aminovorans KCTC 2477.</title>
        <authorList>
            <person name="Kim K.M."/>
        </authorList>
    </citation>
    <scope>NUCLEOTIDE SEQUENCE [LARGE SCALE GENOMIC DNA]</scope>
    <source>
        <strain evidence="1 2">KCTC 2477</strain>
        <plasmid evidence="1 2">pAA02</plasmid>
    </source>
</reference>
<name>A0AAC9ATQ9_AMIAI</name>
<dbReference type="Proteomes" id="UP000075755">
    <property type="component" value="Plasmid pAA02"/>
</dbReference>
<evidence type="ECO:0000313" key="2">
    <source>
        <dbReference type="Proteomes" id="UP000075755"/>
    </source>
</evidence>
<dbReference type="AlphaFoldDB" id="A0AAC9ATQ9"/>